<sequence>MLFAGLGQPTLAQQLVASSNSGASAVNQRVFEVVKPNFKTSPLTGVTRRHWQDAARYLLTGAFSYVHTLDDPLVFPKQPGRTYPRNGDAAQLRNEKLEGLCRTLFMAMPLLKEDPNLTINGIKLSDYYRHQLSQMVDPASPTYVRLRPKQEGQSQTLVEFGGLAVSLFAAPEILWDPLPKAQKDALAATMLSYGDGPTVPSNWRFFNIFVLSFFKSQGYAVNEPLLDEYLKLCLEAYRGAGWYSDNGAYDYYSMWAFQLYGTLWSHYYGQQHLLQYAQQFAAHLTDARDNYPYMFARNGEMIMWGRSMSYRFGSVAPFPLMGLNPAPGTNFGWLRRISSGAMLQFLQNPDVLKDQVPTLGFYGPYEPAVQAYSCRGSVYWLGKAFLGLLVPASSPFWTATENEGPWAKELRPGTVANRFQPGSNILLTDYPNSGTAEIRARCNARVEGEADPYRGNENYNRLSYNSAFPWQADGPNGEVAMNYLFQDQPHKWHALNLYTFRRFEDGVYYRDAALETDSTIRVRLADIPLPNGILRVDQVAGPTGTPLRLGHYALPARQGPIRRQTRKVKGYTVQLLDNGAYQLALVPLRGWESVKVYETKGLHPASSESAVINASGKLTALPARPTLYATLLLWKKSGTAWTDEELLPVSKLTYPKQTTSVRVDFADGSQRSVNFK</sequence>
<dbReference type="Pfam" id="PF10022">
    <property type="entry name" value="DUF2264"/>
    <property type="match status" value="1"/>
</dbReference>
<dbReference type="PANTHER" id="PTHR35339">
    <property type="entry name" value="LINALOOL DEHYDRATASE_ISOMERASE DOMAIN-CONTAINING PROTEIN"/>
    <property type="match status" value="1"/>
</dbReference>
<dbReference type="InterPro" id="IPR049349">
    <property type="entry name" value="DUF2264_N"/>
</dbReference>
<evidence type="ECO:0000313" key="2">
    <source>
        <dbReference type="EMBL" id="MFD1875602.1"/>
    </source>
</evidence>
<proteinExistence type="predicted"/>
<evidence type="ECO:0000259" key="1">
    <source>
        <dbReference type="Pfam" id="PF10022"/>
    </source>
</evidence>
<organism evidence="2 3">
    <name type="scientific">Hymenobacter bucti</name>
    <dbReference type="NCBI Taxonomy" id="1844114"/>
    <lineage>
        <taxon>Bacteria</taxon>
        <taxon>Pseudomonadati</taxon>
        <taxon>Bacteroidota</taxon>
        <taxon>Cytophagia</taxon>
        <taxon>Cytophagales</taxon>
        <taxon>Hymenobacteraceae</taxon>
        <taxon>Hymenobacter</taxon>
    </lineage>
</organism>
<keyword evidence="3" id="KW-1185">Reference proteome</keyword>
<feature type="domain" description="DUF2264" evidence="1">
    <location>
        <begin position="47"/>
        <end position="402"/>
    </location>
</feature>
<name>A0ABW4R1X6_9BACT</name>
<accession>A0ABW4R1X6</accession>
<reference evidence="3" key="1">
    <citation type="journal article" date="2019" name="Int. J. Syst. Evol. Microbiol.">
        <title>The Global Catalogue of Microorganisms (GCM) 10K type strain sequencing project: providing services to taxonomists for standard genome sequencing and annotation.</title>
        <authorList>
            <consortium name="The Broad Institute Genomics Platform"/>
            <consortium name="The Broad Institute Genome Sequencing Center for Infectious Disease"/>
            <person name="Wu L."/>
            <person name="Ma J."/>
        </authorList>
    </citation>
    <scope>NUCLEOTIDE SEQUENCE [LARGE SCALE GENOMIC DNA]</scope>
    <source>
        <strain evidence="3">CGMCC 1.15795</strain>
    </source>
</reference>
<dbReference type="InterPro" id="IPR016624">
    <property type="entry name" value="UCP014753"/>
</dbReference>
<dbReference type="PIRSF" id="PIRSF014753">
    <property type="entry name" value="UCP014753"/>
    <property type="match status" value="1"/>
</dbReference>
<dbReference type="EMBL" id="JBHUFD010000019">
    <property type="protein sequence ID" value="MFD1875602.1"/>
    <property type="molecule type" value="Genomic_DNA"/>
</dbReference>
<dbReference type="Proteomes" id="UP001597197">
    <property type="component" value="Unassembled WGS sequence"/>
</dbReference>
<evidence type="ECO:0000313" key="3">
    <source>
        <dbReference type="Proteomes" id="UP001597197"/>
    </source>
</evidence>
<comment type="caution">
    <text evidence="2">The sequence shown here is derived from an EMBL/GenBank/DDBJ whole genome shotgun (WGS) entry which is preliminary data.</text>
</comment>
<protein>
    <submittedName>
        <fullName evidence="2">DUF2264 domain-containing protein</fullName>
    </submittedName>
</protein>
<gene>
    <name evidence="2" type="ORF">ACFSDX_24430</name>
</gene>
<dbReference type="PANTHER" id="PTHR35339:SF4">
    <property type="entry name" value="LINALOOL DEHYDRATASE_ISOMERASE DOMAIN-CONTAINING PROTEIN"/>
    <property type="match status" value="1"/>
</dbReference>
<dbReference type="RefSeq" id="WP_382318471.1">
    <property type="nucleotide sequence ID" value="NZ_JBHUFD010000019.1"/>
</dbReference>